<evidence type="ECO:0000313" key="3">
    <source>
        <dbReference type="EMBL" id="KAG8177992.1"/>
    </source>
</evidence>
<dbReference type="Proteomes" id="UP000827092">
    <property type="component" value="Unassembled WGS sequence"/>
</dbReference>
<dbReference type="AlphaFoldDB" id="A0AAV6U223"/>
<feature type="region of interest" description="Disordered" evidence="2">
    <location>
        <begin position="177"/>
        <end position="198"/>
    </location>
</feature>
<feature type="compositionally biased region" description="Basic and acidic residues" evidence="2">
    <location>
        <begin position="177"/>
        <end position="187"/>
    </location>
</feature>
<dbReference type="EMBL" id="JAFNEN010000729">
    <property type="protein sequence ID" value="KAG8177992.1"/>
    <property type="molecule type" value="Genomic_DNA"/>
</dbReference>
<sequence length="198" mass="22926">MEDNQSDGEAPVEAEVRDIRSCIQAMESKLRDIEDCFRSLRGELQCISELAQQQENMRMEAEDETETATAYAAVDQLLTTEKLSQNAISLLDRTDLKFRGFLLDKSFGKPKPSVLPIARSYTPTGSADNIYELVNDLEEFVRCLRQHHNQYKEERRKDVNLENRIKRLVGNLHKELEQEAREGKRQTSMESYTYVTMN</sequence>
<comment type="caution">
    <text evidence="3">The sequence shown here is derived from an EMBL/GenBank/DDBJ whole genome shotgun (WGS) entry which is preliminary data.</text>
</comment>
<proteinExistence type="predicted"/>
<keyword evidence="1" id="KW-0175">Coiled coil</keyword>
<organism evidence="3 4">
    <name type="scientific">Oedothorax gibbosus</name>
    <dbReference type="NCBI Taxonomy" id="931172"/>
    <lineage>
        <taxon>Eukaryota</taxon>
        <taxon>Metazoa</taxon>
        <taxon>Ecdysozoa</taxon>
        <taxon>Arthropoda</taxon>
        <taxon>Chelicerata</taxon>
        <taxon>Arachnida</taxon>
        <taxon>Araneae</taxon>
        <taxon>Araneomorphae</taxon>
        <taxon>Entelegynae</taxon>
        <taxon>Araneoidea</taxon>
        <taxon>Linyphiidae</taxon>
        <taxon>Erigoninae</taxon>
        <taxon>Oedothorax</taxon>
    </lineage>
</organism>
<gene>
    <name evidence="3" type="ORF">JTE90_010886</name>
</gene>
<name>A0AAV6U223_9ARAC</name>
<evidence type="ECO:0000256" key="1">
    <source>
        <dbReference type="SAM" id="Coils"/>
    </source>
</evidence>
<accession>A0AAV6U223</accession>
<protein>
    <submittedName>
        <fullName evidence="3">Uncharacterized protein</fullName>
    </submittedName>
</protein>
<reference evidence="3 4" key="1">
    <citation type="journal article" date="2022" name="Nat. Ecol. Evol.">
        <title>A masculinizing supergene underlies an exaggerated male reproductive morph in a spider.</title>
        <authorList>
            <person name="Hendrickx F."/>
            <person name="De Corte Z."/>
            <person name="Sonet G."/>
            <person name="Van Belleghem S.M."/>
            <person name="Kostlbacher S."/>
            <person name="Vangestel C."/>
        </authorList>
    </citation>
    <scope>NUCLEOTIDE SEQUENCE [LARGE SCALE GENOMIC DNA]</scope>
    <source>
        <strain evidence="3">W744_W776</strain>
    </source>
</reference>
<evidence type="ECO:0000313" key="4">
    <source>
        <dbReference type="Proteomes" id="UP000827092"/>
    </source>
</evidence>
<feature type="coiled-coil region" evidence="1">
    <location>
        <begin position="134"/>
        <end position="164"/>
    </location>
</feature>
<keyword evidence="4" id="KW-1185">Reference proteome</keyword>
<evidence type="ECO:0000256" key="2">
    <source>
        <dbReference type="SAM" id="MobiDB-lite"/>
    </source>
</evidence>
<feature type="compositionally biased region" description="Polar residues" evidence="2">
    <location>
        <begin position="188"/>
        <end position="198"/>
    </location>
</feature>